<dbReference type="Proteomes" id="UP001175271">
    <property type="component" value="Unassembled WGS sequence"/>
</dbReference>
<dbReference type="PANTHER" id="PTHR15967:SF0">
    <property type="entry name" value="E2F-ASSOCIATED PHOSPHOPROTEIN"/>
    <property type="match status" value="1"/>
</dbReference>
<protein>
    <recommendedName>
        <fullName evidence="4">E2F-associated phosphoprotein</fullName>
    </recommendedName>
</protein>
<feature type="region of interest" description="Disordered" evidence="1">
    <location>
        <begin position="139"/>
        <end position="165"/>
    </location>
</feature>
<dbReference type="Pfam" id="PF10238">
    <property type="entry name" value="Eapp_C"/>
    <property type="match status" value="1"/>
</dbReference>
<reference evidence="2" key="1">
    <citation type="submission" date="2023-06" db="EMBL/GenBank/DDBJ databases">
        <title>Genomic analysis of the entomopathogenic nematode Steinernema hermaphroditum.</title>
        <authorList>
            <person name="Schwarz E.M."/>
            <person name="Heppert J.K."/>
            <person name="Baniya A."/>
            <person name="Schwartz H.T."/>
            <person name="Tan C.-H."/>
            <person name="Antoshechkin I."/>
            <person name="Sternberg P.W."/>
            <person name="Goodrich-Blair H."/>
            <person name="Dillman A.R."/>
        </authorList>
    </citation>
    <scope>NUCLEOTIDE SEQUENCE</scope>
    <source>
        <strain evidence="2">PS9179</strain>
        <tissue evidence="2">Whole animal</tissue>
    </source>
</reference>
<sequence length="205" mass="24213">MADGQQLPEKDEMEAKMEQEASGDVDFYDEDEDEENERWIRQKQLNERYVVHRQLPPKKSKRRMEFNEMAEIDRQKAEGDFADAAFSTDALLSCPSCMIVLTRDCQRHEIYKNQYRAMFVENCTVDMNERLFVPQQKSKLVKRKKGKNEPDTSEEEPMELTPEQLDKCDPSDIFFPVKCEKCHVKVGMYDHDEVYHFFNVLSGYS</sequence>
<evidence type="ECO:0000313" key="3">
    <source>
        <dbReference type="Proteomes" id="UP001175271"/>
    </source>
</evidence>
<name>A0AA39I0Q4_9BILA</name>
<evidence type="ECO:0000256" key="1">
    <source>
        <dbReference type="SAM" id="MobiDB-lite"/>
    </source>
</evidence>
<dbReference type="GO" id="GO:0005634">
    <property type="term" value="C:nucleus"/>
    <property type="evidence" value="ECO:0007669"/>
    <property type="project" value="TreeGrafter"/>
</dbReference>
<gene>
    <name evidence="2" type="ORF">QR680_012044</name>
</gene>
<feature type="compositionally biased region" description="Basic and acidic residues" evidence="1">
    <location>
        <begin position="8"/>
        <end position="19"/>
    </location>
</feature>
<organism evidence="2 3">
    <name type="scientific">Steinernema hermaphroditum</name>
    <dbReference type="NCBI Taxonomy" id="289476"/>
    <lineage>
        <taxon>Eukaryota</taxon>
        <taxon>Metazoa</taxon>
        <taxon>Ecdysozoa</taxon>
        <taxon>Nematoda</taxon>
        <taxon>Chromadorea</taxon>
        <taxon>Rhabditida</taxon>
        <taxon>Tylenchina</taxon>
        <taxon>Panagrolaimomorpha</taxon>
        <taxon>Strongyloidoidea</taxon>
        <taxon>Steinernematidae</taxon>
        <taxon>Steinernema</taxon>
    </lineage>
</organism>
<keyword evidence="3" id="KW-1185">Reference proteome</keyword>
<evidence type="ECO:0008006" key="4">
    <source>
        <dbReference type="Google" id="ProtNLM"/>
    </source>
</evidence>
<dbReference type="InterPro" id="IPR019370">
    <property type="entry name" value="E2F-assoc_phosphoprotein"/>
</dbReference>
<evidence type="ECO:0000313" key="2">
    <source>
        <dbReference type="EMBL" id="KAK0415656.1"/>
    </source>
</evidence>
<proteinExistence type="predicted"/>
<dbReference type="AlphaFoldDB" id="A0AA39I0Q4"/>
<dbReference type="PANTHER" id="PTHR15967">
    <property type="entry name" value="E2F-ASSOCIATED PHOSPHOPROTEIN"/>
    <property type="match status" value="1"/>
</dbReference>
<accession>A0AA39I0Q4</accession>
<comment type="caution">
    <text evidence="2">The sequence shown here is derived from an EMBL/GenBank/DDBJ whole genome shotgun (WGS) entry which is preliminary data.</text>
</comment>
<feature type="region of interest" description="Disordered" evidence="1">
    <location>
        <begin position="1"/>
        <end position="36"/>
    </location>
</feature>
<feature type="compositionally biased region" description="Acidic residues" evidence="1">
    <location>
        <begin position="21"/>
        <end position="36"/>
    </location>
</feature>
<dbReference type="EMBL" id="JAUCMV010000002">
    <property type="protein sequence ID" value="KAK0415656.1"/>
    <property type="molecule type" value="Genomic_DNA"/>
</dbReference>